<accession>A0A8D1RJH2</accession>
<evidence type="ECO:0000259" key="4">
    <source>
        <dbReference type="Pfam" id="PF17490"/>
    </source>
</evidence>
<dbReference type="InterPro" id="IPR043636">
    <property type="entry name" value="L1_RRM_dom"/>
</dbReference>
<dbReference type="Proteomes" id="UP000694727">
    <property type="component" value="Unplaced"/>
</dbReference>
<dbReference type="Ensembl" id="ENSSSCT00035040024.1">
    <property type="protein sequence ID" value="ENSSSCP00035016018.1"/>
    <property type="gene ID" value="ENSSSCG00035030204.1"/>
</dbReference>
<dbReference type="Pfam" id="PF02994">
    <property type="entry name" value="Transposase_22"/>
    <property type="match status" value="1"/>
</dbReference>
<feature type="domain" description="L1 transposable element RRM" evidence="3">
    <location>
        <begin position="41"/>
        <end position="98"/>
    </location>
</feature>
<evidence type="ECO:0000256" key="1">
    <source>
        <dbReference type="ARBA" id="ARBA00061640"/>
    </source>
</evidence>
<dbReference type="Ensembl" id="ENSSSCT00040065295.1">
    <property type="protein sequence ID" value="ENSSSCP00040027645.1"/>
    <property type="gene ID" value="ENSSSCG00040048463.1"/>
</dbReference>
<dbReference type="InterPro" id="IPR042566">
    <property type="entry name" value="L1_C"/>
</dbReference>
<dbReference type="PANTHER" id="PTHR11505">
    <property type="entry name" value="L1 TRANSPOSABLE ELEMENT-RELATED"/>
    <property type="match status" value="1"/>
</dbReference>
<dbReference type="Pfam" id="PF17490">
    <property type="entry name" value="Tnp_22_dsRBD"/>
    <property type="match status" value="1"/>
</dbReference>
<reference evidence="5" key="1">
    <citation type="submission" date="2025-05" db="UniProtKB">
        <authorList>
            <consortium name="Ensembl"/>
        </authorList>
    </citation>
    <scope>IDENTIFICATION</scope>
</reference>
<sequence>MLHFHQHYAKSFNFSTFLPILVIFCILKIIIIAILVSMKWYKIQEAQRAPNKLNPNRPTPRHIIIKMAKVSDKERILKAAREKQNVTYKGTPIRISADFSTETLQARREWQEIFKVLKGKNMQPRILYPARISFKIEGEIKIFSNKQKLKEYSNTKPRLKEILKGLL</sequence>
<evidence type="ECO:0000313" key="5">
    <source>
        <dbReference type="Ensembl" id="ENSSSCP00055034178.1"/>
    </source>
</evidence>
<feature type="domain" description="L1 transposable element dsRBD-like" evidence="4">
    <location>
        <begin position="102"/>
        <end position="164"/>
    </location>
</feature>
<dbReference type="InterPro" id="IPR035300">
    <property type="entry name" value="L1_dsRBD"/>
</dbReference>
<keyword evidence="2" id="KW-1133">Transmembrane helix</keyword>
<dbReference type="Proteomes" id="UP000694725">
    <property type="component" value="Unplaced"/>
</dbReference>
<dbReference type="FunFam" id="3.30.70.1820:FF:000002">
    <property type="entry name" value="LINE-1 retrotransposable element ORF1 protein"/>
    <property type="match status" value="1"/>
</dbReference>
<name>A0A8D1RJH2_PIG</name>
<evidence type="ECO:0008006" key="7">
    <source>
        <dbReference type="Google" id="ProtNLM"/>
    </source>
</evidence>
<keyword evidence="2" id="KW-0812">Transmembrane</keyword>
<dbReference type="Proteomes" id="UP000694720">
    <property type="component" value="Unplaced"/>
</dbReference>
<organism evidence="5 6">
    <name type="scientific">Sus scrofa</name>
    <name type="common">Pig</name>
    <dbReference type="NCBI Taxonomy" id="9823"/>
    <lineage>
        <taxon>Eukaryota</taxon>
        <taxon>Metazoa</taxon>
        <taxon>Chordata</taxon>
        <taxon>Craniata</taxon>
        <taxon>Vertebrata</taxon>
        <taxon>Euteleostomi</taxon>
        <taxon>Mammalia</taxon>
        <taxon>Eutheria</taxon>
        <taxon>Laurasiatheria</taxon>
        <taxon>Artiodactyla</taxon>
        <taxon>Suina</taxon>
        <taxon>Suidae</taxon>
        <taxon>Sus</taxon>
    </lineage>
</organism>
<dbReference type="Ensembl" id="ENSSSCT00030036913.1">
    <property type="protein sequence ID" value="ENSSSCP00030016900.1"/>
    <property type="gene ID" value="ENSSSCG00030026426.1"/>
</dbReference>
<dbReference type="Ensembl" id="ENSSSCT00055042961.1">
    <property type="protein sequence ID" value="ENSSSCP00055034178.1"/>
    <property type="gene ID" value="ENSSSCG00055021900.1"/>
</dbReference>
<dbReference type="Ensembl" id="ENSSSCT00025083648.1">
    <property type="protein sequence ID" value="ENSSSCP00025036391.1"/>
    <property type="gene ID" value="ENSSSCG00025061122.1"/>
</dbReference>
<dbReference type="SMR" id="A0A8D1RJH2"/>
<evidence type="ECO:0000259" key="3">
    <source>
        <dbReference type="Pfam" id="PF02994"/>
    </source>
</evidence>
<dbReference type="Proteomes" id="UP000694722">
    <property type="component" value="Unplaced"/>
</dbReference>
<dbReference type="Proteomes" id="UP000694724">
    <property type="component" value="Unplaced"/>
</dbReference>
<dbReference type="Ensembl" id="ENSSSCT00045024329.1">
    <property type="protein sequence ID" value="ENSSSCP00045016795.1"/>
    <property type="gene ID" value="ENSSSCG00045014287.1"/>
</dbReference>
<protein>
    <recommendedName>
        <fullName evidence="7">L1 transposable element RRM domain-containing protein</fullName>
    </recommendedName>
</protein>
<evidence type="ECO:0000256" key="2">
    <source>
        <dbReference type="SAM" id="Phobius"/>
    </source>
</evidence>
<dbReference type="Proteomes" id="UP000694570">
    <property type="component" value="Unplaced"/>
</dbReference>
<dbReference type="InterPro" id="IPR004244">
    <property type="entry name" value="Transposase_22"/>
</dbReference>
<dbReference type="AlphaFoldDB" id="A0A8D1RJH2"/>
<evidence type="ECO:0000313" key="6">
    <source>
        <dbReference type="Proteomes" id="UP000694724"/>
    </source>
</evidence>
<dbReference type="Proteomes" id="UP000694728">
    <property type="component" value="Unplaced"/>
</dbReference>
<keyword evidence="2" id="KW-0472">Membrane</keyword>
<proteinExistence type="inferred from homology"/>
<feature type="transmembrane region" description="Helical" evidence="2">
    <location>
        <begin position="12"/>
        <end position="38"/>
    </location>
</feature>
<dbReference type="Gene3D" id="3.30.250.20">
    <property type="entry name" value="L1 transposable element, C-terminal domain"/>
    <property type="match status" value="1"/>
</dbReference>
<dbReference type="Gene3D" id="3.30.70.1820">
    <property type="entry name" value="L1 transposable element, RRM domain"/>
    <property type="match status" value="1"/>
</dbReference>
<comment type="similarity">
    <text evidence="1">Belongs to the transposase 22 family.</text>
</comment>
<dbReference type="Ensembl" id="ENSSSCT00065087786.1">
    <property type="protein sequence ID" value="ENSSSCP00065038408.1"/>
    <property type="gene ID" value="ENSSSCG00065063965.1"/>
</dbReference>